<dbReference type="AlphaFoldDB" id="A0A7M7JPN1"/>
<evidence type="ECO:0000313" key="3">
    <source>
        <dbReference type="Proteomes" id="UP000594260"/>
    </source>
</evidence>
<organism evidence="2 3">
    <name type="scientific">Varroa destructor</name>
    <name type="common">Honeybee mite</name>
    <dbReference type="NCBI Taxonomy" id="109461"/>
    <lineage>
        <taxon>Eukaryota</taxon>
        <taxon>Metazoa</taxon>
        <taxon>Ecdysozoa</taxon>
        <taxon>Arthropoda</taxon>
        <taxon>Chelicerata</taxon>
        <taxon>Arachnida</taxon>
        <taxon>Acari</taxon>
        <taxon>Parasitiformes</taxon>
        <taxon>Mesostigmata</taxon>
        <taxon>Gamasina</taxon>
        <taxon>Dermanyssoidea</taxon>
        <taxon>Varroidae</taxon>
        <taxon>Varroa</taxon>
    </lineage>
</organism>
<accession>A0A7M7JPN1</accession>
<sequence>MVRLSYCGHIGGRRVKTFWFLRVLSLSLIFPLPSPVSSNVQTKITLLNCISQELPATVSPRFQECIESARTSGTVYRFIIGFECILRLANAIRPDRSVNVGTLFTAVGDFKGTRFEKAALECQAPLPAMKFTICMLEHFRKEPHKNSSTFVEVWITRTDFELHGYNWNAA</sequence>
<dbReference type="InParanoid" id="A0A7M7JPN1"/>
<keyword evidence="3" id="KW-1185">Reference proteome</keyword>
<dbReference type="OrthoDB" id="6475338at2759"/>
<protein>
    <submittedName>
        <fullName evidence="2">Uncharacterized protein</fullName>
    </submittedName>
</protein>
<proteinExistence type="predicted"/>
<reference evidence="2" key="1">
    <citation type="submission" date="2021-01" db="UniProtKB">
        <authorList>
            <consortium name="EnsemblMetazoa"/>
        </authorList>
    </citation>
    <scope>IDENTIFICATION</scope>
</reference>
<keyword evidence="1" id="KW-0732">Signal</keyword>
<dbReference type="Proteomes" id="UP000594260">
    <property type="component" value="Unplaced"/>
</dbReference>
<feature type="chain" id="PRO_5029534460" evidence="1">
    <location>
        <begin position="39"/>
        <end position="170"/>
    </location>
</feature>
<name>A0A7M7JPN1_VARDE</name>
<dbReference type="KEGG" id="vde:111247806"/>
<dbReference type="GeneID" id="111247806"/>
<feature type="signal peptide" evidence="1">
    <location>
        <begin position="1"/>
        <end position="38"/>
    </location>
</feature>
<dbReference type="RefSeq" id="XP_022654954.1">
    <property type="nucleotide sequence ID" value="XM_022799219.1"/>
</dbReference>
<dbReference type="EnsemblMetazoa" id="XM_022799219">
    <property type="protein sequence ID" value="XP_022654954"/>
    <property type="gene ID" value="LOC111247806"/>
</dbReference>
<evidence type="ECO:0000313" key="2">
    <source>
        <dbReference type="EnsemblMetazoa" id="XP_022654954"/>
    </source>
</evidence>
<evidence type="ECO:0000256" key="1">
    <source>
        <dbReference type="SAM" id="SignalP"/>
    </source>
</evidence>